<dbReference type="Pfam" id="PF00126">
    <property type="entry name" value="HTH_1"/>
    <property type="match status" value="1"/>
</dbReference>
<dbReference type="PANTHER" id="PTHR30346:SF30">
    <property type="entry name" value="SMALL NEUTRAL PROTEASE REGULATORY PROTEIN"/>
    <property type="match status" value="1"/>
</dbReference>
<dbReference type="EMBL" id="BONI01000006">
    <property type="protein sequence ID" value="GIG04377.1"/>
    <property type="molecule type" value="Genomic_DNA"/>
</dbReference>
<dbReference type="SUPFAM" id="SSF53850">
    <property type="entry name" value="Periplasmic binding protein-like II"/>
    <property type="match status" value="1"/>
</dbReference>
<keyword evidence="2" id="KW-0805">Transcription regulation</keyword>
<keyword evidence="3" id="KW-0238">DNA-binding</keyword>
<dbReference type="GO" id="GO:0003677">
    <property type="term" value="F:DNA binding"/>
    <property type="evidence" value="ECO:0007669"/>
    <property type="project" value="UniProtKB-KW"/>
</dbReference>
<evidence type="ECO:0000313" key="6">
    <source>
        <dbReference type="EMBL" id="GIG04377.1"/>
    </source>
</evidence>
<evidence type="ECO:0000256" key="4">
    <source>
        <dbReference type="ARBA" id="ARBA00023163"/>
    </source>
</evidence>
<dbReference type="Gene3D" id="3.40.190.290">
    <property type="match status" value="1"/>
</dbReference>
<keyword evidence="4" id="KW-0804">Transcription</keyword>
<dbReference type="InterPro" id="IPR005119">
    <property type="entry name" value="LysR_subst-bd"/>
</dbReference>
<name>A0A8J3KJX8_9ACTN</name>
<evidence type="ECO:0000256" key="3">
    <source>
        <dbReference type="ARBA" id="ARBA00023125"/>
    </source>
</evidence>
<dbReference type="GO" id="GO:0032993">
    <property type="term" value="C:protein-DNA complex"/>
    <property type="evidence" value="ECO:0007669"/>
    <property type="project" value="TreeGrafter"/>
</dbReference>
<keyword evidence="7" id="KW-1185">Reference proteome</keyword>
<accession>A0A8J3KJX8</accession>
<dbReference type="AlphaFoldDB" id="A0A8J3KJX8"/>
<dbReference type="PROSITE" id="PS50931">
    <property type="entry name" value="HTH_LYSR"/>
    <property type="match status" value="1"/>
</dbReference>
<dbReference type="GO" id="GO:0003700">
    <property type="term" value="F:DNA-binding transcription factor activity"/>
    <property type="evidence" value="ECO:0007669"/>
    <property type="project" value="InterPro"/>
</dbReference>
<feature type="domain" description="HTH lysR-type" evidence="5">
    <location>
        <begin position="1"/>
        <end position="58"/>
    </location>
</feature>
<dbReference type="Gene3D" id="1.10.10.10">
    <property type="entry name" value="Winged helix-like DNA-binding domain superfamily/Winged helix DNA-binding domain"/>
    <property type="match status" value="1"/>
</dbReference>
<evidence type="ECO:0000259" key="5">
    <source>
        <dbReference type="PROSITE" id="PS50931"/>
    </source>
</evidence>
<dbReference type="PANTHER" id="PTHR30346">
    <property type="entry name" value="TRANSCRIPTIONAL DUAL REGULATOR HCAR-RELATED"/>
    <property type="match status" value="1"/>
</dbReference>
<organism evidence="6 7">
    <name type="scientific">Catellatospora coxensis</name>
    <dbReference type="NCBI Taxonomy" id="310354"/>
    <lineage>
        <taxon>Bacteria</taxon>
        <taxon>Bacillati</taxon>
        <taxon>Actinomycetota</taxon>
        <taxon>Actinomycetes</taxon>
        <taxon>Micromonosporales</taxon>
        <taxon>Micromonosporaceae</taxon>
        <taxon>Catellatospora</taxon>
    </lineage>
</organism>
<sequence>MELRHLRVVCAIADAGSVTKAAAVLGLAAPALTTQLQRIEQAFGGRLFERDRRGARPTPLGELVLARARVLLPAVQGLQDEATRFAGLARDSGGDGLPGYRIGAVNGPLIGGVVHRLAAAQPSAQLSTYPSWSSAELAAMLADARLDFAFIGACGEATPPDDGRLSWHTVAIAPVFVLLPASHPYADADEIELADLAGSRWAATPGDGCFADCFAAACARAGFTPSPIHESDLGGCSDLVRGGSVVALCQPTFREIAGVRTVPLAGTPLRWRHLLGWHPDSPAARVAPRLIRYAEESYTDATTQSPAYTRWLTHHPHPTTPTSPR</sequence>
<dbReference type="InterPro" id="IPR036388">
    <property type="entry name" value="WH-like_DNA-bd_sf"/>
</dbReference>
<dbReference type="SUPFAM" id="SSF46785">
    <property type="entry name" value="Winged helix' DNA-binding domain"/>
    <property type="match status" value="1"/>
</dbReference>
<proteinExistence type="inferred from homology"/>
<dbReference type="Pfam" id="PF03466">
    <property type="entry name" value="LysR_substrate"/>
    <property type="match status" value="1"/>
</dbReference>
<evidence type="ECO:0000256" key="1">
    <source>
        <dbReference type="ARBA" id="ARBA00009437"/>
    </source>
</evidence>
<reference evidence="6 7" key="1">
    <citation type="submission" date="2021-01" db="EMBL/GenBank/DDBJ databases">
        <title>Whole genome shotgun sequence of Catellatospora coxensis NBRC 107359.</title>
        <authorList>
            <person name="Komaki H."/>
            <person name="Tamura T."/>
        </authorList>
    </citation>
    <scope>NUCLEOTIDE SEQUENCE [LARGE SCALE GENOMIC DNA]</scope>
    <source>
        <strain evidence="6 7">NBRC 107359</strain>
    </source>
</reference>
<dbReference type="InterPro" id="IPR000847">
    <property type="entry name" value="LysR_HTH_N"/>
</dbReference>
<evidence type="ECO:0000256" key="2">
    <source>
        <dbReference type="ARBA" id="ARBA00023015"/>
    </source>
</evidence>
<dbReference type="Proteomes" id="UP000630887">
    <property type="component" value="Unassembled WGS sequence"/>
</dbReference>
<comment type="caution">
    <text evidence="6">The sequence shown here is derived from an EMBL/GenBank/DDBJ whole genome shotgun (WGS) entry which is preliminary data.</text>
</comment>
<dbReference type="InterPro" id="IPR036390">
    <property type="entry name" value="WH_DNA-bd_sf"/>
</dbReference>
<comment type="similarity">
    <text evidence="1">Belongs to the LysR transcriptional regulatory family.</text>
</comment>
<evidence type="ECO:0000313" key="7">
    <source>
        <dbReference type="Proteomes" id="UP000630887"/>
    </source>
</evidence>
<gene>
    <name evidence="6" type="ORF">Cco03nite_10770</name>
</gene>
<protein>
    <submittedName>
        <fullName evidence="6">LysR family transcriptional regulator</fullName>
    </submittedName>
</protein>